<dbReference type="Proteomes" id="UP000233551">
    <property type="component" value="Unassembled WGS sequence"/>
</dbReference>
<sequence length="172" mass="19322">MASYHLEDDLAYSPVSEVWCVREQECTEDQKQEYVTCIMLVGPRRSSWWTSWTGIPRRVESWLQITANGLGTKMPWLAGVGLWMSVVYSSIVGVNFVPWKLNTACWGFLNSMAVLRKIQSTGTSMSITKSPMMPRMKARSTERSVLQMCKISCLGGVIDSSLRPGAGRFILT</sequence>
<name>A0A2I0JSA9_PUNGR</name>
<protein>
    <submittedName>
        <fullName evidence="1">Uncharacterized protein</fullName>
    </submittedName>
</protein>
<accession>A0A2I0JSA9</accession>
<gene>
    <name evidence="1" type="ORF">CRG98_020845</name>
</gene>
<evidence type="ECO:0000313" key="2">
    <source>
        <dbReference type="Proteomes" id="UP000233551"/>
    </source>
</evidence>
<reference evidence="1 2" key="1">
    <citation type="submission" date="2017-11" db="EMBL/GenBank/DDBJ databases">
        <title>De-novo sequencing of pomegranate (Punica granatum L.) genome.</title>
        <authorList>
            <person name="Akparov Z."/>
            <person name="Amiraslanov A."/>
            <person name="Hajiyeva S."/>
            <person name="Abbasov M."/>
            <person name="Kaur K."/>
            <person name="Hamwieh A."/>
            <person name="Solovyev V."/>
            <person name="Salamov A."/>
            <person name="Braich B."/>
            <person name="Kosarev P."/>
            <person name="Mahmoud A."/>
            <person name="Hajiyev E."/>
            <person name="Babayeva S."/>
            <person name="Izzatullayeva V."/>
            <person name="Mammadov A."/>
            <person name="Mammadov A."/>
            <person name="Sharifova S."/>
            <person name="Ojaghi J."/>
            <person name="Eynullazada K."/>
            <person name="Bayramov B."/>
            <person name="Abdulazimova A."/>
            <person name="Shahmuradov I."/>
        </authorList>
    </citation>
    <scope>NUCLEOTIDE SEQUENCE [LARGE SCALE GENOMIC DNA]</scope>
    <source>
        <strain evidence="2">cv. AG2017</strain>
        <tissue evidence="1">Leaf</tissue>
    </source>
</reference>
<evidence type="ECO:0000313" key="1">
    <source>
        <dbReference type="EMBL" id="PKI58760.1"/>
    </source>
</evidence>
<organism evidence="1 2">
    <name type="scientific">Punica granatum</name>
    <name type="common">Pomegranate</name>
    <dbReference type="NCBI Taxonomy" id="22663"/>
    <lineage>
        <taxon>Eukaryota</taxon>
        <taxon>Viridiplantae</taxon>
        <taxon>Streptophyta</taxon>
        <taxon>Embryophyta</taxon>
        <taxon>Tracheophyta</taxon>
        <taxon>Spermatophyta</taxon>
        <taxon>Magnoliopsida</taxon>
        <taxon>eudicotyledons</taxon>
        <taxon>Gunneridae</taxon>
        <taxon>Pentapetalae</taxon>
        <taxon>rosids</taxon>
        <taxon>malvids</taxon>
        <taxon>Myrtales</taxon>
        <taxon>Lythraceae</taxon>
        <taxon>Punica</taxon>
    </lineage>
</organism>
<proteinExistence type="predicted"/>
<dbReference type="AlphaFoldDB" id="A0A2I0JSA9"/>
<dbReference type="EMBL" id="PGOL01001342">
    <property type="protein sequence ID" value="PKI58760.1"/>
    <property type="molecule type" value="Genomic_DNA"/>
</dbReference>
<comment type="caution">
    <text evidence="1">The sequence shown here is derived from an EMBL/GenBank/DDBJ whole genome shotgun (WGS) entry which is preliminary data.</text>
</comment>
<keyword evidence="2" id="KW-1185">Reference proteome</keyword>